<dbReference type="InterPro" id="IPR007110">
    <property type="entry name" value="Ig-like_dom"/>
</dbReference>
<keyword evidence="10 11" id="KW-0407">Ion channel</keyword>
<organism evidence="13 14">
    <name type="scientific">Macrostomum lignano</name>
    <dbReference type="NCBI Taxonomy" id="282301"/>
    <lineage>
        <taxon>Eukaryota</taxon>
        <taxon>Metazoa</taxon>
        <taxon>Spiralia</taxon>
        <taxon>Lophotrochozoa</taxon>
        <taxon>Platyhelminthes</taxon>
        <taxon>Rhabditophora</taxon>
        <taxon>Macrostomorpha</taxon>
        <taxon>Macrostomida</taxon>
        <taxon>Macrostomidae</taxon>
        <taxon>Macrostomum</taxon>
    </lineage>
</organism>
<keyword evidence="8 11" id="KW-0406">Ion transport</keyword>
<evidence type="ECO:0000259" key="12">
    <source>
        <dbReference type="PROSITE" id="PS50835"/>
    </source>
</evidence>
<evidence type="ECO:0000313" key="14">
    <source>
        <dbReference type="WBParaSite" id="maker-uti_cns_0008046-snap-gene-0.16-mRNA-1"/>
    </source>
</evidence>
<evidence type="ECO:0000256" key="7">
    <source>
        <dbReference type="ARBA" id="ARBA00022989"/>
    </source>
</evidence>
<name>A0A1I8HTN2_9PLAT</name>
<dbReference type="SUPFAM" id="SSF63712">
    <property type="entry name" value="Nicotinic receptor ligand binding domain-like"/>
    <property type="match status" value="1"/>
</dbReference>
<proteinExistence type="inferred from homology"/>
<dbReference type="Gene3D" id="2.70.170.10">
    <property type="entry name" value="Neurotransmitter-gated ion-channel ligand-binding domain"/>
    <property type="match status" value="1"/>
</dbReference>
<dbReference type="WBParaSite" id="maker-uti_cns_0008046-snap-gene-0.16-mRNA-1">
    <property type="protein sequence ID" value="maker-uti_cns_0008046-snap-gene-0.16-mRNA-1"/>
    <property type="gene ID" value="maker-uti_cns_0008046-snap-gene-0.16"/>
</dbReference>
<feature type="transmembrane region" description="Helical" evidence="11">
    <location>
        <begin position="207"/>
        <end position="228"/>
    </location>
</feature>
<keyword evidence="5 11" id="KW-0812">Transmembrane</keyword>
<dbReference type="FunFam" id="2.70.170.10:FF:000045">
    <property type="entry name" value="Predicted protein"/>
    <property type="match status" value="1"/>
</dbReference>
<dbReference type="InterPro" id="IPR006202">
    <property type="entry name" value="Neur_chan_lig-bd"/>
</dbReference>
<dbReference type="InterPro" id="IPR018000">
    <property type="entry name" value="Neurotransmitter_ion_chnl_CS"/>
</dbReference>
<comment type="similarity">
    <text evidence="11">Belongs to the ligand-gated ion channel (TC 1.A.9) family.</text>
</comment>
<keyword evidence="13" id="KW-1185">Reference proteome</keyword>
<dbReference type="PROSITE" id="PS00236">
    <property type="entry name" value="NEUROTR_ION_CHANNEL"/>
    <property type="match status" value="1"/>
</dbReference>
<evidence type="ECO:0000256" key="10">
    <source>
        <dbReference type="ARBA" id="ARBA00023303"/>
    </source>
</evidence>
<evidence type="ECO:0000256" key="11">
    <source>
        <dbReference type="RuleBase" id="RU000687"/>
    </source>
</evidence>
<feature type="transmembrane region" description="Helical" evidence="11">
    <location>
        <begin position="240"/>
        <end position="261"/>
    </location>
</feature>
<keyword evidence="4" id="KW-1003">Cell membrane</keyword>
<evidence type="ECO:0000256" key="4">
    <source>
        <dbReference type="ARBA" id="ARBA00022475"/>
    </source>
</evidence>
<evidence type="ECO:0000256" key="1">
    <source>
        <dbReference type="ARBA" id="ARBA00004141"/>
    </source>
</evidence>
<dbReference type="GO" id="GO:0004888">
    <property type="term" value="F:transmembrane signaling receptor activity"/>
    <property type="evidence" value="ECO:0007669"/>
    <property type="project" value="InterPro"/>
</dbReference>
<comment type="caution">
    <text evidence="11">Lacks conserved residue(s) required for the propagation of feature annotation.</text>
</comment>
<dbReference type="SUPFAM" id="SSF90112">
    <property type="entry name" value="Neurotransmitter-gated ion-channel transmembrane pore"/>
    <property type="match status" value="1"/>
</dbReference>
<dbReference type="PRINTS" id="PR00252">
    <property type="entry name" value="NRIONCHANNEL"/>
</dbReference>
<sequence length="325" mass="36887">MSRQSKDGKIEEDPTAVDVNMKILSINKVDVINMEFTLDMYLRQFWQDDRLRWDDKEYSFYNDSIAIPAKKDNLWLPDLFFRNGKQGYLHEMTQPNYLIRVDPSGNILYSQKVTVKFACQMQLQTFPMDTQICDMNIGSYGYTTSKLLFRWKKDGNKVPVELGEMQISEFNTPREKEIQALDCTKGSATSTGSYACLKVIFKLERQLGSYLSSTYIPAILIVTVSWLNFWISVEAVPARVSLGVLTLLGILTQGMSVINNLPSSSAHAKLMTDSIWGVNYFFVDVQMMRGRLTATDSRAVSSYSEAAMTLISKKNWAAQANPSRG</sequence>
<evidence type="ECO:0000256" key="2">
    <source>
        <dbReference type="ARBA" id="ARBA00004236"/>
    </source>
</evidence>
<dbReference type="InterPro" id="IPR036734">
    <property type="entry name" value="Neur_chan_lig-bd_sf"/>
</dbReference>
<dbReference type="Proteomes" id="UP000095280">
    <property type="component" value="Unplaced"/>
</dbReference>
<comment type="subcellular location">
    <subcellularLocation>
        <location evidence="2">Cell membrane</location>
    </subcellularLocation>
    <subcellularLocation>
        <location evidence="1">Membrane</location>
        <topology evidence="1">Multi-pass membrane protein</topology>
    </subcellularLocation>
</comment>
<dbReference type="GO" id="GO:0005886">
    <property type="term" value="C:plasma membrane"/>
    <property type="evidence" value="ECO:0007669"/>
    <property type="project" value="UniProtKB-SubCell"/>
</dbReference>
<dbReference type="InterPro" id="IPR038050">
    <property type="entry name" value="Neuro_actylchol_rec"/>
</dbReference>
<dbReference type="InterPro" id="IPR006201">
    <property type="entry name" value="Neur_channel"/>
</dbReference>
<evidence type="ECO:0000256" key="8">
    <source>
        <dbReference type="ARBA" id="ARBA00023065"/>
    </source>
</evidence>
<dbReference type="PANTHER" id="PTHR18945">
    <property type="entry name" value="NEUROTRANSMITTER GATED ION CHANNEL"/>
    <property type="match status" value="1"/>
</dbReference>
<dbReference type="Pfam" id="PF02931">
    <property type="entry name" value="Neur_chan_LBD"/>
    <property type="match status" value="1"/>
</dbReference>
<dbReference type="GO" id="GO:0005230">
    <property type="term" value="F:extracellular ligand-gated monoatomic ion channel activity"/>
    <property type="evidence" value="ECO:0007669"/>
    <property type="project" value="InterPro"/>
</dbReference>
<dbReference type="CDD" id="cd18987">
    <property type="entry name" value="LGIC_ECD_anion"/>
    <property type="match status" value="1"/>
</dbReference>
<feature type="domain" description="Ig-like" evidence="12">
    <location>
        <begin position="95"/>
        <end position="196"/>
    </location>
</feature>
<dbReference type="Gene3D" id="1.20.58.390">
    <property type="entry name" value="Neurotransmitter-gated ion-channel transmembrane domain"/>
    <property type="match status" value="1"/>
</dbReference>
<dbReference type="InterPro" id="IPR006028">
    <property type="entry name" value="GABAA/Glycine_rcpt"/>
</dbReference>
<reference evidence="14" key="1">
    <citation type="submission" date="2016-11" db="UniProtKB">
        <authorList>
            <consortium name="WormBaseParasite"/>
        </authorList>
    </citation>
    <scope>IDENTIFICATION</scope>
</reference>
<dbReference type="Pfam" id="PF02932">
    <property type="entry name" value="Neur_chan_memb"/>
    <property type="match status" value="1"/>
</dbReference>
<keyword evidence="3 11" id="KW-0813">Transport</keyword>
<evidence type="ECO:0000256" key="5">
    <source>
        <dbReference type="ARBA" id="ARBA00022692"/>
    </source>
</evidence>
<accession>A0A1I8HTN2</accession>
<evidence type="ECO:0000256" key="9">
    <source>
        <dbReference type="ARBA" id="ARBA00023136"/>
    </source>
</evidence>
<dbReference type="InterPro" id="IPR006029">
    <property type="entry name" value="Neurotrans-gated_channel_TM"/>
</dbReference>
<dbReference type="PRINTS" id="PR00253">
    <property type="entry name" value="GABAARECEPTR"/>
</dbReference>
<dbReference type="PROSITE" id="PS50835">
    <property type="entry name" value="IG_LIKE"/>
    <property type="match status" value="1"/>
</dbReference>
<dbReference type="AlphaFoldDB" id="A0A1I8HTN2"/>
<keyword evidence="7 11" id="KW-1133">Transmembrane helix</keyword>
<dbReference type="InterPro" id="IPR036719">
    <property type="entry name" value="Neuro-gated_channel_TM_sf"/>
</dbReference>
<protein>
    <submittedName>
        <fullName evidence="14">Ig-like domain-containing protein</fullName>
    </submittedName>
</protein>
<evidence type="ECO:0000256" key="6">
    <source>
        <dbReference type="ARBA" id="ARBA00022729"/>
    </source>
</evidence>
<keyword evidence="9 11" id="KW-0472">Membrane</keyword>
<evidence type="ECO:0000313" key="13">
    <source>
        <dbReference type="Proteomes" id="UP000095280"/>
    </source>
</evidence>
<evidence type="ECO:0000256" key="3">
    <source>
        <dbReference type="ARBA" id="ARBA00022448"/>
    </source>
</evidence>
<keyword evidence="6" id="KW-0732">Signal</keyword>